<evidence type="ECO:0000313" key="11">
    <source>
        <dbReference type="Proteomes" id="UP001188597"/>
    </source>
</evidence>
<dbReference type="InterPro" id="IPR000999">
    <property type="entry name" value="RNase_III_dom"/>
</dbReference>
<dbReference type="GO" id="GO:0046872">
    <property type="term" value="F:metal ion binding"/>
    <property type="evidence" value="ECO:0007669"/>
    <property type="project" value="UniProtKB-KW"/>
</dbReference>
<dbReference type="CDD" id="cd00593">
    <property type="entry name" value="RIBOc"/>
    <property type="match status" value="1"/>
</dbReference>
<evidence type="ECO:0000256" key="6">
    <source>
        <dbReference type="ARBA" id="ARBA00022801"/>
    </source>
</evidence>
<dbReference type="InterPro" id="IPR036389">
    <property type="entry name" value="RNase_III_sf"/>
</dbReference>
<evidence type="ECO:0000256" key="7">
    <source>
        <dbReference type="ARBA" id="ARBA00022842"/>
    </source>
</evidence>
<dbReference type="PANTHER" id="PTHR14950:SF53">
    <property type="entry name" value="RIBONUCLEASE 3-LIKE PROTEIN 3 ISOFORM X1"/>
    <property type="match status" value="1"/>
</dbReference>
<keyword evidence="7" id="KW-0460">Magnesium</keyword>
<evidence type="ECO:0000256" key="2">
    <source>
        <dbReference type="ARBA" id="ARBA00001946"/>
    </source>
</evidence>
<dbReference type="GO" id="GO:0030422">
    <property type="term" value="P:siRNA processing"/>
    <property type="evidence" value="ECO:0007669"/>
    <property type="project" value="TreeGrafter"/>
</dbReference>
<evidence type="ECO:0000256" key="4">
    <source>
        <dbReference type="ARBA" id="ARBA00022723"/>
    </source>
</evidence>
<dbReference type="EMBL" id="JAVXUP010000716">
    <property type="protein sequence ID" value="KAK3022352.1"/>
    <property type="molecule type" value="Genomic_DNA"/>
</dbReference>
<dbReference type="SUPFAM" id="SSF69065">
    <property type="entry name" value="RNase III domain-like"/>
    <property type="match status" value="1"/>
</dbReference>
<dbReference type="GO" id="GO:0005634">
    <property type="term" value="C:nucleus"/>
    <property type="evidence" value="ECO:0007669"/>
    <property type="project" value="TreeGrafter"/>
</dbReference>
<evidence type="ECO:0000256" key="8">
    <source>
        <dbReference type="ARBA" id="ARBA00022884"/>
    </source>
</evidence>
<dbReference type="Gene3D" id="3.30.160.20">
    <property type="match status" value="1"/>
</dbReference>
<protein>
    <recommendedName>
        <fullName evidence="9">RNase III domain-containing protein</fullName>
    </recommendedName>
</protein>
<sequence length="299" mass="33709">MASSPSWLQSLFSPANNRWTALFINSLSERLRKYGFSSDCVLAEVKDTEPSVKSLREVEKIIGYNFNNQSLLQEALTHISCKKNSGSYERLEYVGDAVINLMITKQLFSTYPNLPTGQLSPLRAANVDKEKLARAAVKHNLHKYLRHTQPLLKKQAQAFINTVPKYPLHSYGMIDVPKFLSDIVESTVGAVFVDSDSSIDTTWKVAKGLLDPIITSEMLEKNPVQKLNEICQKHKLQVHVKDLWLHEGAFEVYLNNQLFGRGKYRLRKEIAMNRAAHDAYHNIVMSLGVKDSSNGGANC</sequence>
<name>A0AA89B287_9ASTE</name>
<keyword evidence="4" id="KW-0479">Metal-binding</keyword>
<dbReference type="Gene3D" id="1.10.1520.10">
    <property type="entry name" value="Ribonuclease III domain"/>
    <property type="match status" value="1"/>
</dbReference>
<dbReference type="SMART" id="SM00535">
    <property type="entry name" value="RIBOc"/>
    <property type="match status" value="1"/>
</dbReference>
<dbReference type="GO" id="GO:0005737">
    <property type="term" value="C:cytoplasm"/>
    <property type="evidence" value="ECO:0007669"/>
    <property type="project" value="TreeGrafter"/>
</dbReference>
<reference evidence="10" key="1">
    <citation type="submission" date="2022-12" db="EMBL/GenBank/DDBJ databases">
        <title>Draft genome assemblies for two species of Escallonia (Escalloniales).</title>
        <authorList>
            <person name="Chanderbali A."/>
            <person name="Dervinis C."/>
            <person name="Anghel I."/>
            <person name="Soltis D."/>
            <person name="Soltis P."/>
            <person name="Zapata F."/>
        </authorList>
    </citation>
    <scope>NUCLEOTIDE SEQUENCE</scope>
    <source>
        <strain evidence="10">UCBG64.0493</strain>
        <tissue evidence="10">Leaf</tissue>
    </source>
</reference>
<dbReference type="PROSITE" id="PS00517">
    <property type="entry name" value="RNASE_3_1"/>
    <property type="match status" value="1"/>
</dbReference>
<dbReference type="FunFam" id="1.10.1520.10:FF:000004">
    <property type="entry name" value="Endoribonuclease dicer-like 1"/>
    <property type="match status" value="1"/>
</dbReference>
<proteinExistence type="predicted"/>
<keyword evidence="3" id="KW-0540">Nuclease</keyword>
<dbReference type="GO" id="GO:0003723">
    <property type="term" value="F:RNA binding"/>
    <property type="evidence" value="ECO:0007669"/>
    <property type="project" value="UniProtKB-KW"/>
</dbReference>
<feature type="domain" description="RNase III" evidence="9">
    <location>
        <begin position="55"/>
        <end position="196"/>
    </location>
</feature>
<evidence type="ECO:0000259" key="9">
    <source>
        <dbReference type="PROSITE" id="PS50142"/>
    </source>
</evidence>
<keyword evidence="8" id="KW-0694">RNA-binding</keyword>
<organism evidence="10 11">
    <name type="scientific">Escallonia herrerae</name>
    <dbReference type="NCBI Taxonomy" id="1293975"/>
    <lineage>
        <taxon>Eukaryota</taxon>
        <taxon>Viridiplantae</taxon>
        <taxon>Streptophyta</taxon>
        <taxon>Embryophyta</taxon>
        <taxon>Tracheophyta</taxon>
        <taxon>Spermatophyta</taxon>
        <taxon>Magnoliopsida</taxon>
        <taxon>eudicotyledons</taxon>
        <taxon>Gunneridae</taxon>
        <taxon>Pentapetalae</taxon>
        <taxon>asterids</taxon>
        <taxon>campanulids</taxon>
        <taxon>Escalloniales</taxon>
        <taxon>Escalloniaceae</taxon>
        <taxon>Escallonia</taxon>
    </lineage>
</organism>
<dbReference type="Proteomes" id="UP001188597">
    <property type="component" value="Unassembled WGS sequence"/>
</dbReference>
<dbReference type="PANTHER" id="PTHR14950">
    <property type="entry name" value="DICER-RELATED"/>
    <property type="match status" value="1"/>
</dbReference>
<dbReference type="Pfam" id="PF00636">
    <property type="entry name" value="Ribonuclease_3"/>
    <property type="match status" value="1"/>
</dbReference>
<evidence type="ECO:0000313" key="10">
    <source>
        <dbReference type="EMBL" id="KAK3022352.1"/>
    </source>
</evidence>
<keyword evidence="11" id="KW-1185">Reference proteome</keyword>
<evidence type="ECO:0000256" key="5">
    <source>
        <dbReference type="ARBA" id="ARBA00022759"/>
    </source>
</evidence>
<evidence type="ECO:0000256" key="1">
    <source>
        <dbReference type="ARBA" id="ARBA00001936"/>
    </source>
</evidence>
<keyword evidence="6" id="KW-0378">Hydrolase</keyword>
<comment type="caution">
    <text evidence="10">The sequence shown here is derived from an EMBL/GenBank/DDBJ whole genome shotgun (WGS) entry which is preliminary data.</text>
</comment>
<dbReference type="PROSITE" id="PS50142">
    <property type="entry name" value="RNASE_3_2"/>
    <property type="match status" value="1"/>
</dbReference>
<dbReference type="InterPro" id="IPR014720">
    <property type="entry name" value="dsRBD_dom"/>
</dbReference>
<comment type="cofactor">
    <cofactor evidence="1">
        <name>Mn(2+)</name>
        <dbReference type="ChEBI" id="CHEBI:29035"/>
    </cofactor>
</comment>
<dbReference type="SUPFAM" id="SSF54768">
    <property type="entry name" value="dsRNA-binding domain-like"/>
    <property type="match status" value="1"/>
</dbReference>
<accession>A0AA89B287</accession>
<dbReference type="Pfam" id="PF00035">
    <property type="entry name" value="dsrm"/>
    <property type="match status" value="1"/>
</dbReference>
<dbReference type="GO" id="GO:0004525">
    <property type="term" value="F:ribonuclease III activity"/>
    <property type="evidence" value="ECO:0007669"/>
    <property type="project" value="InterPro"/>
</dbReference>
<keyword evidence="5" id="KW-0255">Endonuclease</keyword>
<dbReference type="AlphaFoldDB" id="A0AA89B287"/>
<gene>
    <name evidence="10" type="ORF">RJ639_045303</name>
</gene>
<comment type="cofactor">
    <cofactor evidence="2">
        <name>Mg(2+)</name>
        <dbReference type="ChEBI" id="CHEBI:18420"/>
    </cofactor>
</comment>
<evidence type="ECO:0000256" key="3">
    <source>
        <dbReference type="ARBA" id="ARBA00022722"/>
    </source>
</evidence>